<gene>
    <name evidence="5" type="primary">trmJ</name>
    <name evidence="7" type="ORF">SAMN05216402_1158</name>
</gene>
<dbReference type="Gene3D" id="3.40.1280.10">
    <property type="match status" value="1"/>
</dbReference>
<evidence type="ECO:0000256" key="2">
    <source>
        <dbReference type="ARBA" id="ARBA00022603"/>
    </source>
</evidence>
<evidence type="ECO:0000256" key="1">
    <source>
        <dbReference type="ARBA" id="ARBA00007228"/>
    </source>
</evidence>
<dbReference type="PIRSF" id="PIRSF004808">
    <property type="entry name" value="LasT"/>
    <property type="match status" value="1"/>
</dbReference>
<dbReference type="SUPFAM" id="SSF75217">
    <property type="entry name" value="alpha/beta knot"/>
    <property type="match status" value="1"/>
</dbReference>
<dbReference type="EC" id="2.1.1.200" evidence="5"/>
<dbReference type="NCBIfam" id="TIGR00050">
    <property type="entry name" value="rRNA_methyl_1"/>
    <property type="match status" value="1"/>
</dbReference>
<dbReference type="Pfam" id="PF00588">
    <property type="entry name" value="SpoU_methylase"/>
    <property type="match status" value="1"/>
</dbReference>
<dbReference type="GO" id="GO:0032259">
    <property type="term" value="P:methylation"/>
    <property type="evidence" value="ECO:0007669"/>
    <property type="project" value="UniProtKB-KW"/>
</dbReference>
<evidence type="ECO:0000259" key="6">
    <source>
        <dbReference type="Pfam" id="PF00588"/>
    </source>
</evidence>
<evidence type="ECO:0000256" key="4">
    <source>
        <dbReference type="ARBA" id="ARBA00022691"/>
    </source>
</evidence>
<comment type="catalytic activity">
    <reaction evidence="5">
        <text>uridine(32) in tRNA + S-adenosyl-L-methionine = 2'-O-methyluridine(32) in tRNA + S-adenosyl-L-homocysteine + H(+)</text>
        <dbReference type="Rhea" id="RHEA:42936"/>
        <dbReference type="Rhea" id="RHEA-COMP:10107"/>
        <dbReference type="Rhea" id="RHEA-COMP:10290"/>
        <dbReference type="ChEBI" id="CHEBI:15378"/>
        <dbReference type="ChEBI" id="CHEBI:57856"/>
        <dbReference type="ChEBI" id="CHEBI:59789"/>
        <dbReference type="ChEBI" id="CHEBI:65315"/>
        <dbReference type="ChEBI" id="CHEBI:74478"/>
        <dbReference type="EC" id="2.1.1.200"/>
    </reaction>
</comment>
<reference evidence="7 8" key="1">
    <citation type="submission" date="2016-10" db="EMBL/GenBank/DDBJ databases">
        <authorList>
            <person name="Varghese N."/>
            <person name="Submissions S."/>
        </authorList>
    </citation>
    <scope>NUCLEOTIDE SEQUENCE [LARGE SCALE GENOMIC DNA]</scope>
    <source>
        <strain evidence="7 8">Nl1</strain>
    </source>
</reference>
<protein>
    <recommendedName>
        <fullName evidence="5">tRNA (cytidine/uridine-2'-O-)-methyltransferase TrmJ</fullName>
        <ecNumber evidence="5">2.1.1.200</ecNumber>
    </recommendedName>
    <alternativeName>
        <fullName evidence="5">tRNA (cytidine(32)/uridine(32)-2'-O)-methyltransferase</fullName>
    </alternativeName>
    <alternativeName>
        <fullName evidence="5">tRNA Cm32/Um32 methyltransferase</fullName>
    </alternativeName>
</protein>
<evidence type="ECO:0000256" key="3">
    <source>
        <dbReference type="ARBA" id="ARBA00022679"/>
    </source>
</evidence>
<keyword evidence="3" id="KW-0808">Transferase</keyword>
<comment type="subcellular location">
    <subcellularLocation>
        <location evidence="5">Cytoplasm</location>
    </subcellularLocation>
</comment>
<accession>A0ABY0TA42</accession>
<dbReference type="Proteomes" id="UP000183471">
    <property type="component" value="Unassembled WGS sequence"/>
</dbReference>
<comment type="subunit">
    <text evidence="5">Homodimer.</text>
</comment>
<dbReference type="InterPro" id="IPR029026">
    <property type="entry name" value="tRNA_m1G_MTases_N"/>
</dbReference>
<dbReference type="InterPro" id="IPR004384">
    <property type="entry name" value="RNA_MeTrfase_TrmJ/LasT"/>
</dbReference>
<dbReference type="PANTHER" id="PTHR42786:SF2">
    <property type="entry name" value="TRNA (CYTIDINE_URIDINE-2'-O-)-METHYLTRANSFERASE TRMJ"/>
    <property type="match status" value="1"/>
</dbReference>
<dbReference type="InterPro" id="IPR029028">
    <property type="entry name" value="Alpha/beta_knot_MTases"/>
</dbReference>
<dbReference type="Gene3D" id="1.10.8.590">
    <property type="match status" value="1"/>
</dbReference>
<dbReference type="PANTHER" id="PTHR42786">
    <property type="entry name" value="TRNA/RRNA METHYLTRANSFERASE"/>
    <property type="match status" value="1"/>
</dbReference>
<evidence type="ECO:0000313" key="7">
    <source>
        <dbReference type="EMBL" id="SDQ51829.1"/>
    </source>
</evidence>
<evidence type="ECO:0000313" key="8">
    <source>
        <dbReference type="Proteomes" id="UP000183471"/>
    </source>
</evidence>
<keyword evidence="8" id="KW-1185">Reference proteome</keyword>
<name>A0ABY0TA42_9PROT</name>
<keyword evidence="5" id="KW-0819">tRNA processing</keyword>
<keyword evidence="5" id="KW-0963">Cytoplasm</keyword>
<dbReference type="CDD" id="cd18093">
    <property type="entry name" value="SpoU-like_TrmJ"/>
    <property type="match status" value="1"/>
</dbReference>
<dbReference type="GO" id="GO:0008168">
    <property type="term" value="F:methyltransferase activity"/>
    <property type="evidence" value="ECO:0007669"/>
    <property type="project" value="UniProtKB-KW"/>
</dbReference>
<dbReference type="RefSeq" id="WP_074631384.1">
    <property type="nucleotide sequence ID" value="NZ_FNKY01000001.1"/>
</dbReference>
<comment type="similarity">
    <text evidence="1">Belongs to the class IV-like SAM-binding methyltransferase superfamily. RNA methyltransferase TrmH family.</text>
</comment>
<evidence type="ECO:0000256" key="5">
    <source>
        <dbReference type="RuleBase" id="RU362024"/>
    </source>
</evidence>
<proteinExistence type="inferred from homology"/>
<dbReference type="EMBL" id="FNKY01000001">
    <property type="protein sequence ID" value="SDQ51829.1"/>
    <property type="molecule type" value="Genomic_DNA"/>
</dbReference>
<comment type="function">
    <text evidence="5">Catalyzes the formation of 2'O-methylated cytidine (Cm32) or 2'O-methylated uridine (Um32) at position 32 in tRNA.</text>
</comment>
<keyword evidence="2 5" id="KW-0489">Methyltransferase</keyword>
<keyword evidence="4 5" id="KW-0949">S-adenosyl-L-methionine</keyword>
<comment type="catalytic activity">
    <reaction evidence="5">
        <text>cytidine(32) in tRNA + S-adenosyl-L-methionine = 2'-O-methylcytidine(32) in tRNA + S-adenosyl-L-homocysteine + H(+)</text>
        <dbReference type="Rhea" id="RHEA:42932"/>
        <dbReference type="Rhea" id="RHEA-COMP:10288"/>
        <dbReference type="Rhea" id="RHEA-COMP:10289"/>
        <dbReference type="ChEBI" id="CHEBI:15378"/>
        <dbReference type="ChEBI" id="CHEBI:57856"/>
        <dbReference type="ChEBI" id="CHEBI:59789"/>
        <dbReference type="ChEBI" id="CHEBI:74495"/>
        <dbReference type="ChEBI" id="CHEBI:82748"/>
        <dbReference type="EC" id="2.1.1.200"/>
    </reaction>
</comment>
<sequence length="251" mass="27815">MNPLYLLDKVRVVLSHPSHPGNIGATARAMKTMGLSSLYLVNPRTFPDKDAEARAAGAWDILNDAKVCANLDEALSGTVLAAAITARPRDLSHEVFDARRGAHELLDHACQHPVALVFGTEMSGLTTMEVSKCQIVVHIPANSEYSSLNLASAVQIMAYELRMALPELRSLSPVANIAADFNDMELLYRHLERVAISSGFLDPREPKRFMQRMRRLFARARLEKEEVNLLRGMLSALEKGIQSPQQTQNLE</sequence>
<comment type="caution">
    <text evidence="7">The sequence shown here is derived from an EMBL/GenBank/DDBJ whole genome shotgun (WGS) entry which is preliminary data.</text>
</comment>
<dbReference type="InterPro" id="IPR001537">
    <property type="entry name" value="SpoU_MeTrfase"/>
</dbReference>
<organism evidence="7 8">
    <name type="scientific">Nitrosospira multiformis</name>
    <dbReference type="NCBI Taxonomy" id="1231"/>
    <lineage>
        <taxon>Bacteria</taxon>
        <taxon>Pseudomonadati</taxon>
        <taxon>Pseudomonadota</taxon>
        <taxon>Betaproteobacteria</taxon>
        <taxon>Nitrosomonadales</taxon>
        <taxon>Nitrosomonadaceae</taxon>
        <taxon>Nitrosospira</taxon>
    </lineage>
</organism>
<feature type="domain" description="tRNA/rRNA methyltransferase SpoU type" evidence="6">
    <location>
        <begin position="10"/>
        <end position="159"/>
    </location>
</feature>